<proteinExistence type="predicted"/>
<feature type="region of interest" description="Disordered" evidence="1">
    <location>
        <begin position="442"/>
        <end position="465"/>
    </location>
</feature>
<dbReference type="Proteomes" id="UP001153321">
    <property type="component" value="Chromosome Z"/>
</dbReference>
<feature type="region of interest" description="Disordered" evidence="1">
    <location>
        <begin position="599"/>
        <end position="618"/>
    </location>
</feature>
<dbReference type="InterPro" id="IPR009003">
    <property type="entry name" value="Peptidase_S1_PA"/>
</dbReference>
<feature type="compositionally biased region" description="Polar residues" evidence="1">
    <location>
        <begin position="442"/>
        <end position="456"/>
    </location>
</feature>
<dbReference type="Gene3D" id="2.40.10.10">
    <property type="entry name" value="Trypsin-like serine proteases"/>
    <property type="match status" value="2"/>
</dbReference>
<reference evidence="2" key="1">
    <citation type="submission" date="2022-02" db="EMBL/GenBank/DDBJ databases">
        <authorList>
            <person name="King R."/>
        </authorList>
    </citation>
    <scope>NUCLEOTIDE SEQUENCE</scope>
</reference>
<evidence type="ECO:0008006" key="4">
    <source>
        <dbReference type="Google" id="ProtNLM"/>
    </source>
</evidence>
<feature type="region of interest" description="Disordered" evidence="1">
    <location>
        <begin position="800"/>
        <end position="823"/>
    </location>
</feature>
<accession>A0A9P0IHB7</accession>
<feature type="region of interest" description="Disordered" evidence="1">
    <location>
        <begin position="267"/>
        <end position="286"/>
    </location>
</feature>
<name>A0A9P0IHB7_SPOLI</name>
<feature type="region of interest" description="Disordered" evidence="1">
    <location>
        <begin position="716"/>
        <end position="786"/>
    </location>
</feature>
<evidence type="ECO:0000313" key="3">
    <source>
        <dbReference type="Proteomes" id="UP001153321"/>
    </source>
</evidence>
<feature type="compositionally biased region" description="Pro residues" evidence="1">
    <location>
        <begin position="606"/>
        <end position="615"/>
    </location>
</feature>
<evidence type="ECO:0000313" key="2">
    <source>
        <dbReference type="EMBL" id="CAH1647582.1"/>
    </source>
</evidence>
<keyword evidence="3" id="KW-1185">Reference proteome</keyword>
<dbReference type="SUPFAM" id="SSF50494">
    <property type="entry name" value="Trypsin-like serine proteases"/>
    <property type="match status" value="1"/>
</dbReference>
<dbReference type="InterPro" id="IPR043504">
    <property type="entry name" value="Peptidase_S1_PA_chymotrypsin"/>
</dbReference>
<gene>
    <name evidence="2" type="ORF">SPLIT_LOCUS12933</name>
</gene>
<dbReference type="AlphaFoldDB" id="A0A9P0IHB7"/>
<dbReference type="EMBL" id="LR824562">
    <property type="protein sequence ID" value="CAH1647582.1"/>
    <property type="molecule type" value="Genomic_DNA"/>
</dbReference>
<feature type="compositionally biased region" description="Polar residues" evidence="1">
    <location>
        <begin position="814"/>
        <end position="823"/>
    </location>
</feature>
<evidence type="ECO:0000256" key="1">
    <source>
        <dbReference type="SAM" id="MobiDB-lite"/>
    </source>
</evidence>
<feature type="compositionally biased region" description="Low complexity" evidence="1">
    <location>
        <begin position="716"/>
        <end position="729"/>
    </location>
</feature>
<feature type="region of interest" description="Disordered" evidence="1">
    <location>
        <begin position="670"/>
        <end position="695"/>
    </location>
</feature>
<sequence>MRSISITSIVNLQCSNEFYKPIQNCVGTFILPNVVLTTSYCAENCQYIDNSPIVRTYIHPHYKNYVRGNNFLTRNDIGLVVIPKDGKKRKLVKLSALDSLSTIGQKALIPILNSNKPRLQVTIVQRCYKEQPFGYYVCASNKITKRSIQICRQRQEQGLPLLLEGKIYGITGITSSDSCALSQLSFTAISPALYWISETVKTLGYNDSVITTLHDRTTPKWHITHSTRLHPSPVYPTGTPPGSLYPTSDYKSDEYLSTYYPPTTTYPPYPVTTHTRSRRPYSSPVYPTGTSPTTMYEALYETFSTDAISTAWIKTAVHRYPYSSPVYPTGTPLRSLYPTSDYKSDEYLSTYYPPTTAYSPYPVTTYTRSRRPYSSPVYPTGTSPTTIYEPLYETFSTDAISTAWIKTTVHRYRYSSPVYPTGTPPEFKYSYGTKDITPSSTSTTCTDFANRSSTQPYPSPVYPTGTPPKPIYSYDTEETTTSSITTTCTDFTSPSSKKPCPSKVYPTGTSRKRPDYHYSTKEAITTTLFSTSEPDDTQPRSTYPYPSAVYPTGTPPTNDPDRYLTENIITASSPTTYEPEYSKTKETLPYPSAIYPTGTPSKQPNPIHPRSPSAPIPSKVSVKYMSPKYPALSHPYPTQTAPSYSPGLRYSHRPSALSVSFSHPYPTNKFISQKTTLPPYPTRTTPKITKPCRTQKTSISSSLVYPTGTFTIRSTSTTRRPYTRRTTPTLYPPTPSYQSRIPYNYTTLPYPTGTPSEKPFSTYRVPRPKRTTTRRTTTKPHPTRSTYVVYPTGVQSKTIPSTTKVSYGSRPKTTHSNFFPSGSKNDKNKKVLKFLRESLKYNSIVPKQSTNNSKSIKLKDMLAMRLRSLASHKASITFVPSVTTKRFRPDGAPKQTNPFVNILGKSKTTNVMDWFSVVVKNKLKNSTSVFYIASSSKATQKSMQKPFDFKDLT</sequence>
<feature type="compositionally biased region" description="Polar residues" evidence="1">
    <location>
        <begin position="738"/>
        <end position="755"/>
    </location>
</feature>
<feature type="compositionally biased region" description="Basic residues" evidence="1">
    <location>
        <begin position="766"/>
        <end position="782"/>
    </location>
</feature>
<organism evidence="2 3">
    <name type="scientific">Spodoptera littoralis</name>
    <name type="common">Egyptian cotton leafworm</name>
    <dbReference type="NCBI Taxonomy" id="7109"/>
    <lineage>
        <taxon>Eukaryota</taxon>
        <taxon>Metazoa</taxon>
        <taxon>Ecdysozoa</taxon>
        <taxon>Arthropoda</taxon>
        <taxon>Hexapoda</taxon>
        <taxon>Insecta</taxon>
        <taxon>Pterygota</taxon>
        <taxon>Neoptera</taxon>
        <taxon>Endopterygota</taxon>
        <taxon>Lepidoptera</taxon>
        <taxon>Glossata</taxon>
        <taxon>Ditrysia</taxon>
        <taxon>Noctuoidea</taxon>
        <taxon>Noctuidae</taxon>
        <taxon>Amphipyrinae</taxon>
        <taxon>Spodoptera</taxon>
    </lineage>
</organism>
<protein>
    <recommendedName>
        <fullName evidence="4">Peptidase S1 domain-containing protein</fullName>
    </recommendedName>
</protein>
<feature type="region of interest" description="Disordered" evidence="1">
    <location>
        <begin position="530"/>
        <end position="561"/>
    </location>
</feature>